<feature type="binding site" evidence="2">
    <location>
        <position position="116"/>
    </location>
    <ligand>
        <name>Fe cation</name>
        <dbReference type="ChEBI" id="CHEBI:24875"/>
    </ligand>
</feature>
<dbReference type="EMBL" id="CAJNBJ010000017">
    <property type="protein sequence ID" value="CAE6769241.1"/>
    <property type="molecule type" value="Genomic_DNA"/>
</dbReference>
<feature type="binding site" evidence="2">
    <location>
        <position position="74"/>
    </location>
    <ligand>
        <name>Fe cation</name>
        <dbReference type="ChEBI" id="CHEBI:24875"/>
    </ligand>
</feature>
<protein>
    <recommendedName>
        <fullName evidence="2">Peptide deformylase</fullName>
        <shortName evidence="2">PDF</shortName>
        <ecNumber evidence="2">3.5.1.88</ecNumber>
    </recommendedName>
    <alternativeName>
        <fullName evidence="2">Polypeptide deformylase</fullName>
    </alternativeName>
</protein>
<dbReference type="PIRSF" id="PIRSF004749">
    <property type="entry name" value="Pep_def"/>
    <property type="match status" value="1"/>
</dbReference>
<feature type="binding site" evidence="2">
    <location>
        <position position="120"/>
    </location>
    <ligand>
        <name>Fe cation</name>
        <dbReference type="ChEBI" id="CHEBI:24875"/>
    </ligand>
</feature>
<organism evidence="3 4">
    <name type="scientific">Nitrospira defluvii</name>
    <dbReference type="NCBI Taxonomy" id="330214"/>
    <lineage>
        <taxon>Bacteria</taxon>
        <taxon>Pseudomonadati</taxon>
        <taxon>Nitrospirota</taxon>
        <taxon>Nitrospiria</taxon>
        <taxon>Nitrospirales</taxon>
        <taxon>Nitrospiraceae</taxon>
        <taxon>Nitrospira</taxon>
    </lineage>
</organism>
<evidence type="ECO:0000256" key="1">
    <source>
        <dbReference type="ARBA" id="ARBA00010759"/>
    </source>
</evidence>
<comment type="function">
    <text evidence="2">Removes the formyl group from the N-terminal Met of newly synthesized proteins. Requires at least a dipeptide for an efficient rate of reaction. N-terminal L-methionine is a prerequisite for activity but the enzyme has broad specificity at other positions.</text>
</comment>
<sequence>MPSDPATQAVAKDLLDTLAASPGVALAAPQIGYAVRVIVVDVSRKKGEKGHGLIVMVNPVILSLEGRKILREGCLSVPDYTGNVLRHEQAVVEGLALDGRVVTLTTSGFEALAFQHEVDHLNGLLFLDRIQSLSTDLFRRKTSG</sequence>
<dbReference type="CDD" id="cd00487">
    <property type="entry name" value="Pep_deformylase"/>
    <property type="match status" value="1"/>
</dbReference>
<comment type="catalytic activity">
    <reaction evidence="2">
        <text>N-terminal N-formyl-L-methionyl-[peptide] + H2O = N-terminal L-methionyl-[peptide] + formate</text>
        <dbReference type="Rhea" id="RHEA:24420"/>
        <dbReference type="Rhea" id="RHEA-COMP:10639"/>
        <dbReference type="Rhea" id="RHEA-COMP:10640"/>
        <dbReference type="ChEBI" id="CHEBI:15377"/>
        <dbReference type="ChEBI" id="CHEBI:15740"/>
        <dbReference type="ChEBI" id="CHEBI:49298"/>
        <dbReference type="ChEBI" id="CHEBI:64731"/>
        <dbReference type="EC" id="3.5.1.88"/>
    </reaction>
</comment>
<dbReference type="PRINTS" id="PR01576">
    <property type="entry name" value="PDEFORMYLASE"/>
</dbReference>
<dbReference type="InterPro" id="IPR023635">
    <property type="entry name" value="Peptide_deformylase"/>
</dbReference>
<comment type="caution">
    <text evidence="3">The sequence shown here is derived from an EMBL/GenBank/DDBJ whole genome shotgun (WGS) entry which is preliminary data.</text>
</comment>
<dbReference type="InterPro" id="IPR036821">
    <property type="entry name" value="Peptide_deformylase_sf"/>
</dbReference>
<dbReference type="NCBIfam" id="TIGR00079">
    <property type="entry name" value="pept_deformyl"/>
    <property type="match status" value="1"/>
</dbReference>
<keyword evidence="2" id="KW-0408">Iron</keyword>
<reference evidence="3 4" key="1">
    <citation type="submission" date="2021-02" db="EMBL/GenBank/DDBJ databases">
        <authorList>
            <person name="Han P."/>
        </authorList>
    </citation>
    <scope>NUCLEOTIDE SEQUENCE [LARGE SCALE GENOMIC DNA]</scope>
    <source>
        <strain evidence="3">Candidatus Nitrospira sp. ZN2</strain>
    </source>
</reference>
<dbReference type="EC" id="3.5.1.88" evidence="2"/>
<evidence type="ECO:0000256" key="2">
    <source>
        <dbReference type="HAMAP-Rule" id="MF_00163"/>
    </source>
</evidence>
<dbReference type="GO" id="GO:0042586">
    <property type="term" value="F:peptide deformylase activity"/>
    <property type="evidence" value="ECO:0007669"/>
    <property type="project" value="UniProtKB-EC"/>
</dbReference>
<keyword evidence="4" id="KW-1185">Reference proteome</keyword>
<dbReference type="HAMAP" id="MF_00163">
    <property type="entry name" value="Pep_deformylase"/>
    <property type="match status" value="1"/>
</dbReference>
<dbReference type="PANTHER" id="PTHR10458">
    <property type="entry name" value="PEPTIDE DEFORMYLASE"/>
    <property type="match status" value="1"/>
</dbReference>
<dbReference type="Proteomes" id="UP000675880">
    <property type="component" value="Unassembled WGS sequence"/>
</dbReference>
<feature type="active site" evidence="2">
    <location>
        <position position="117"/>
    </location>
</feature>
<dbReference type="Pfam" id="PF01327">
    <property type="entry name" value="Pep_deformylase"/>
    <property type="match status" value="1"/>
</dbReference>
<dbReference type="PANTHER" id="PTHR10458:SF22">
    <property type="entry name" value="PEPTIDE DEFORMYLASE"/>
    <property type="match status" value="1"/>
</dbReference>
<accession>A0ABM8RSC3</accession>
<keyword evidence="2 3" id="KW-0378">Hydrolase</keyword>
<dbReference type="Gene3D" id="3.90.45.10">
    <property type="entry name" value="Peptide deformylase"/>
    <property type="match status" value="1"/>
</dbReference>
<comment type="similarity">
    <text evidence="1 2">Belongs to the polypeptide deformylase family.</text>
</comment>
<comment type="cofactor">
    <cofactor evidence="2">
        <name>Fe(2+)</name>
        <dbReference type="ChEBI" id="CHEBI:29033"/>
    </cofactor>
    <text evidence="2">Binds 1 Fe(2+) ion.</text>
</comment>
<proteinExistence type="inferred from homology"/>
<evidence type="ECO:0000313" key="3">
    <source>
        <dbReference type="EMBL" id="CAE6769241.1"/>
    </source>
</evidence>
<name>A0ABM8RSC3_9BACT</name>
<evidence type="ECO:0000313" key="4">
    <source>
        <dbReference type="Proteomes" id="UP000675880"/>
    </source>
</evidence>
<keyword evidence="2" id="KW-0479">Metal-binding</keyword>
<gene>
    <name evidence="2 3" type="primary">def</name>
    <name evidence="3" type="ORF">NSPZN2_40194</name>
</gene>
<keyword evidence="2" id="KW-0648">Protein biosynthesis</keyword>
<dbReference type="SUPFAM" id="SSF56420">
    <property type="entry name" value="Peptide deformylase"/>
    <property type="match status" value="1"/>
</dbReference>